<evidence type="ECO:0000256" key="7">
    <source>
        <dbReference type="ARBA" id="ARBA00022692"/>
    </source>
</evidence>
<comment type="function">
    <text evidence="17">Core subunit of the mitochondrial membrane respiratory chain NADH dehydrogenase (Complex I) which catalyzes electron transfer from NADH through the respiratory chain, using ubiquinone as an electron acceptor. Essential for the catalytic activity and assembly of complex I.</text>
</comment>
<keyword evidence="5" id="KW-0813">Transport</keyword>
<evidence type="ECO:0000256" key="12">
    <source>
        <dbReference type="ARBA" id="ARBA00023027"/>
    </source>
</evidence>
<feature type="transmembrane region" description="Helical" evidence="17">
    <location>
        <begin position="319"/>
        <end position="341"/>
    </location>
</feature>
<comment type="catalytic activity">
    <reaction evidence="16 17">
        <text>a ubiquinone + NADH + 5 H(+)(in) = a ubiquinol + NAD(+) + 4 H(+)(out)</text>
        <dbReference type="Rhea" id="RHEA:29091"/>
        <dbReference type="Rhea" id="RHEA-COMP:9565"/>
        <dbReference type="Rhea" id="RHEA-COMP:9566"/>
        <dbReference type="ChEBI" id="CHEBI:15378"/>
        <dbReference type="ChEBI" id="CHEBI:16389"/>
        <dbReference type="ChEBI" id="CHEBI:17976"/>
        <dbReference type="ChEBI" id="CHEBI:57540"/>
        <dbReference type="ChEBI" id="CHEBI:57945"/>
        <dbReference type="EC" id="7.1.1.2"/>
    </reaction>
</comment>
<keyword evidence="13 17" id="KW-0830">Ubiquinone</keyword>
<keyword evidence="15 17" id="KW-0472">Membrane</keyword>
<evidence type="ECO:0000256" key="6">
    <source>
        <dbReference type="ARBA" id="ARBA00022660"/>
    </source>
</evidence>
<evidence type="ECO:0000256" key="5">
    <source>
        <dbReference type="ARBA" id="ARBA00022448"/>
    </source>
</evidence>
<evidence type="ECO:0000256" key="4">
    <source>
        <dbReference type="ARBA" id="ARBA00021008"/>
    </source>
</evidence>
<protein>
    <recommendedName>
        <fullName evidence="4 17">NADH-ubiquinone oxidoreductase chain 2</fullName>
        <ecNumber evidence="3 17">7.1.1.2</ecNumber>
    </recommendedName>
</protein>
<keyword evidence="9 17" id="KW-1278">Translocase</keyword>
<evidence type="ECO:0000256" key="11">
    <source>
        <dbReference type="ARBA" id="ARBA00022989"/>
    </source>
</evidence>
<keyword evidence="14 17" id="KW-0496">Mitochondrion</keyword>
<feature type="transmembrane region" description="Helical" evidence="17">
    <location>
        <begin position="97"/>
        <end position="116"/>
    </location>
</feature>
<feature type="transmembrane region" description="Helical" evidence="17">
    <location>
        <begin position="234"/>
        <end position="254"/>
    </location>
</feature>
<geneLocation type="mitochondrion" evidence="19"/>
<feature type="transmembrane region" description="Helical" evidence="17">
    <location>
        <begin position="205"/>
        <end position="222"/>
    </location>
</feature>
<feature type="domain" description="NADH:quinone oxidoreductase/Mrp antiporter transmembrane" evidence="18">
    <location>
        <begin position="23"/>
        <end position="287"/>
    </location>
</feature>
<dbReference type="InterPro" id="IPR001750">
    <property type="entry name" value="ND/Mrp_TM"/>
</dbReference>
<evidence type="ECO:0000256" key="9">
    <source>
        <dbReference type="ARBA" id="ARBA00022967"/>
    </source>
</evidence>
<evidence type="ECO:0000256" key="13">
    <source>
        <dbReference type="ARBA" id="ARBA00023075"/>
    </source>
</evidence>
<keyword evidence="12 17" id="KW-0520">NAD</keyword>
<dbReference type="GO" id="GO:0006120">
    <property type="term" value="P:mitochondrial electron transport, NADH to ubiquinone"/>
    <property type="evidence" value="ECO:0007669"/>
    <property type="project" value="InterPro"/>
</dbReference>
<evidence type="ECO:0000256" key="2">
    <source>
        <dbReference type="ARBA" id="ARBA00007012"/>
    </source>
</evidence>
<evidence type="ECO:0000259" key="18">
    <source>
        <dbReference type="Pfam" id="PF00361"/>
    </source>
</evidence>
<evidence type="ECO:0000256" key="1">
    <source>
        <dbReference type="ARBA" id="ARBA00004448"/>
    </source>
</evidence>
<accession>C6L2U5</accession>
<dbReference type="GO" id="GO:0005743">
    <property type="term" value="C:mitochondrial inner membrane"/>
    <property type="evidence" value="ECO:0007669"/>
    <property type="project" value="UniProtKB-SubCell"/>
</dbReference>
<sequence length="346" mass="37588">MSPYISPLFGLAMGSSVLLISSSTHWVFVWLGLELGTLAFIPMLAWWHSSLEVEATVKYFIIQAMAAAVFFFGGLVMTSTEYISGLSQFVGNFGEVLIMFSIIMKLGLVPFHYWVVDVVQGLNYLPGMVLLTWQKVPGLMVLVQLVSMQNGLILLIFGALSAFWGGLGGLGQTQMRKLLAFSSIAHLGWLVSGCVVGTMLGSMYFILYVVLSIPVFVFLYILNNTHLNQVRASLVSNPVVAMVVGVGFLSLAGLPPFMGFFGKWLVLTWLLNNFLVGGAVALVVGALVSLFYYLRVSYMCMVILGPQQIMVSLSWRKGFMGSLLGGLVVLNLLGLLLVGGISSLPK</sequence>
<proteinExistence type="inferred from homology"/>
<keyword evidence="11 17" id="KW-1133">Transmembrane helix</keyword>
<evidence type="ECO:0000256" key="16">
    <source>
        <dbReference type="ARBA" id="ARBA00049551"/>
    </source>
</evidence>
<feature type="transmembrane region" description="Helical" evidence="17">
    <location>
        <begin position="27"/>
        <end position="47"/>
    </location>
</feature>
<dbReference type="EMBL" id="AB478560">
    <property type="protein sequence ID" value="BAH86146.1"/>
    <property type="molecule type" value="Genomic_DNA"/>
</dbReference>
<comment type="similarity">
    <text evidence="2 17">Belongs to the complex I subunit 2 family.</text>
</comment>
<evidence type="ECO:0000256" key="10">
    <source>
        <dbReference type="ARBA" id="ARBA00022982"/>
    </source>
</evidence>
<organism evidence="19">
    <name type="scientific">Branchiostoma belcheri</name>
    <name type="common">Amphioxus</name>
    <dbReference type="NCBI Taxonomy" id="7741"/>
    <lineage>
        <taxon>Eukaryota</taxon>
        <taxon>Metazoa</taxon>
        <taxon>Chordata</taxon>
        <taxon>Cephalochordata</taxon>
        <taxon>Leptocardii</taxon>
        <taxon>Amphioxiformes</taxon>
        <taxon>Branchiostomatidae</taxon>
        <taxon>Branchiostoma</taxon>
    </lineage>
</organism>
<dbReference type="Pfam" id="PF00361">
    <property type="entry name" value="Proton_antipo_M"/>
    <property type="match status" value="1"/>
</dbReference>
<dbReference type="PRINTS" id="PR01436">
    <property type="entry name" value="NADHDHGNASE2"/>
</dbReference>
<evidence type="ECO:0000256" key="15">
    <source>
        <dbReference type="ARBA" id="ARBA00023136"/>
    </source>
</evidence>
<dbReference type="EC" id="7.1.1.2" evidence="3 17"/>
<feature type="transmembrane region" description="Helical" evidence="17">
    <location>
        <begin position="59"/>
        <end position="77"/>
    </location>
</feature>
<evidence type="ECO:0000256" key="3">
    <source>
        <dbReference type="ARBA" id="ARBA00012944"/>
    </source>
</evidence>
<dbReference type="AlphaFoldDB" id="C6L2U5"/>
<keyword evidence="8 17" id="KW-0999">Mitochondrion inner membrane</keyword>
<feature type="transmembrane region" description="Helical" evidence="17">
    <location>
        <begin position="274"/>
        <end position="294"/>
    </location>
</feature>
<dbReference type="InterPro" id="IPR003917">
    <property type="entry name" value="NADH_UbQ_OxRdtase_chain2"/>
</dbReference>
<keyword evidence="6 17" id="KW-0679">Respiratory chain</keyword>
<gene>
    <name evidence="19" type="primary">ND2</name>
</gene>
<dbReference type="GO" id="GO:0008137">
    <property type="term" value="F:NADH dehydrogenase (ubiquinone) activity"/>
    <property type="evidence" value="ECO:0007669"/>
    <property type="project" value="UniProtKB-EC"/>
</dbReference>
<comment type="subcellular location">
    <subcellularLocation>
        <location evidence="1 17">Mitochondrion inner membrane</location>
        <topology evidence="1 17">Multi-pass membrane protein</topology>
    </subcellularLocation>
</comment>
<dbReference type="PANTHER" id="PTHR46552">
    <property type="entry name" value="NADH-UBIQUINONE OXIDOREDUCTASE CHAIN 2"/>
    <property type="match status" value="1"/>
</dbReference>
<keyword evidence="7 17" id="KW-0812">Transmembrane</keyword>
<name>C6L2U5_BRABE</name>
<feature type="transmembrane region" description="Helical" evidence="17">
    <location>
        <begin position="152"/>
        <end position="171"/>
    </location>
</feature>
<keyword evidence="10 17" id="KW-0249">Electron transport</keyword>
<feature type="transmembrane region" description="Helical" evidence="17">
    <location>
        <begin position="178"/>
        <end position="199"/>
    </location>
</feature>
<reference evidence="19" key="1">
    <citation type="submission" date="2009-01" db="EMBL/GenBank/DDBJ databases">
        <title>Branchiostoma mitochondrial DNA, complete genome.</title>
        <authorList>
            <person name="Takada Y."/>
            <person name="Imai T."/>
        </authorList>
    </citation>
    <scope>NUCLEOTIDE SEQUENCE</scope>
    <source>
        <strain evidence="19">Bb-T07</strain>
    </source>
</reference>
<dbReference type="PANTHER" id="PTHR46552:SF1">
    <property type="entry name" value="NADH-UBIQUINONE OXIDOREDUCTASE CHAIN 2"/>
    <property type="match status" value="1"/>
</dbReference>
<evidence type="ECO:0000256" key="14">
    <source>
        <dbReference type="ARBA" id="ARBA00023128"/>
    </source>
</evidence>
<evidence type="ECO:0000256" key="8">
    <source>
        <dbReference type="ARBA" id="ARBA00022792"/>
    </source>
</evidence>
<evidence type="ECO:0000256" key="17">
    <source>
        <dbReference type="RuleBase" id="RU003403"/>
    </source>
</evidence>
<dbReference type="InterPro" id="IPR050175">
    <property type="entry name" value="Complex_I_Subunit_2"/>
</dbReference>
<evidence type="ECO:0000313" key="19">
    <source>
        <dbReference type="EMBL" id="BAH86146.1"/>
    </source>
</evidence>